<dbReference type="PANTHER" id="PTHR34408">
    <property type="entry name" value="FAMILY PROTEIN, PUTATIVE-RELATED"/>
    <property type="match status" value="1"/>
</dbReference>
<dbReference type="RefSeq" id="WP_190427685.1">
    <property type="nucleotide sequence ID" value="NZ_JAAOCA010000132.1"/>
</dbReference>
<evidence type="ECO:0000259" key="1">
    <source>
        <dbReference type="Pfam" id="PF00182"/>
    </source>
</evidence>
<protein>
    <submittedName>
        <fullName evidence="2">Glycoside hydrolase family 19 protein</fullName>
    </submittedName>
</protein>
<dbReference type="SUPFAM" id="SSF53955">
    <property type="entry name" value="Lysozyme-like"/>
    <property type="match status" value="1"/>
</dbReference>
<keyword evidence="2" id="KW-0378">Hydrolase</keyword>
<dbReference type="EMBL" id="JAAOCA010000132">
    <property type="protein sequence ID" value="MBD1602532.1"/>
    <property type="molecule type" value="Genomic_DNA"/>
</dbReference>
<evidence type="ECO:0000313" key="2">
    <source>
        <dbReference type="EMBL" id="MBD1602532.1"/>
    </source>
</evidence>
<dbReference type="InterPro" id="IPR000726">
    <property type="entry name" value="Glyco_hydro_19_cat"/>
</dbReference>
<name>A0ABR7ZAM8_9PSED</name>
<feature type="domain" description="Glycoside hydrolase family 19 catalytic" evidence="1">
    <location>
        <begin position="39"/>
        <end position="145"/>
    </location>
</feature>
<dbReference type="Proteomes" id="UP000805841">
    <property type="component" value="Unassembled WGS sequence"/>
</dbReference>
<dbReference type="InterPro" id="IPR023346">
    <property type="entry name" value="Lysozyme-like_dom_sf"/>
</dbReference>
<dbReference type="InterPro" id="IPR052354">
    <property type="entry name" value="Cell_Wall_Dynamics_Protein"/>
</dbReference>
<feature type="non-terminal residue" evidence="2">
    <location>
        <position position="159"/>
    </location>
</feature>
<keyword evidence="3" id="KW-1185">Reference proteome</keyword>
<comment type="caution">
    <text evidence="2">The sequence shown here is derived from an EMBL/GenBank/DDBJ whole genome shotgun (WGS) entry which is preliminary data.</text>
</comment>
<dbReference type="PANTHER" id="PTHR34408:SF1">
    <property type="entry name" value="GLYCOSYL HYDROLASE FAMILY 19 DOMAIN-CONTAINING PROTEIN HI_1415"/>
    <property type="match status" value="1"/>
</dbReference>
<sequence>MQITEEQLLQIMPKAGGRAAEFVAPLNSTMAYYGINTPQRVGAFLAQVGHESGQLRYVRELGGDAYLSKYDTGTLAKRLGNTPEADGDGQMYRGRGLIQITGRSNYLACSLALFRDDRLLNQPQLLEQPIWAAMSAGWYWSTHRLNELADAGDFEAITR</sequence>
<proteinExistence type="predicted"/>
<reference evidence="2 3" key="1">
    <citation type="journal article" date="2020" name="Insects">
        <title>Bacteria Belonging to Pseudomonas typographi sp. nov. from the Bark Beetle Ips typographus Have Genomic Potential to Aid in the Host Ecology.</title>
        <authorList>
            <person name="Peral-Aranega E."/>
            <person name="Saati-Santamaria Z."/>
            <person name="Kolarik M."/>
            <person name="Rivas R."/>
            <person name="Garcia-Fraile P."/>
        </authorList>
    </citation>
    <scope>NUCLEOTIDE SEQUENCE [LARGE SCALE GENOMIC DNA]</scope>
    <source>
        <strain evidence="2 3">CA3A</strain>
    </source>
</reference>
<dbReference type="Pfam" id="PF00182">
    <property type="entry name" value="Glyco_hydro_19"/>
    <property type="match status" value="1"/>
</dbReference>
<organism evidence="2 3">
    <name type="scientific">Pseudomonas typographi</name>
    <dbReference type="NCBI Taxonomy" id="2715964"/>
    <lineage>
        <taxon>Bacteria</taxon>
        <taxon>Pseudomonadati</taxon>
        <taxon>Pseudomonadota</taxon>
        <taxon>Gammaproteobacteria</taxon>
        <taxon>Pseudomonadales</taxon>
        <taxon>Pseudomonadaceae</taxon>
        <taxon>Pseudomonas</taxon>
    </lineage>
</organism>
<dbReference type="GO" id="GO:0016787">
    <property type="term" value="F:hydrolase activity"/>
    <property type="evidence" value="ECO:0007669"/>
    <property type="project" value="UniProtKB-KW"/>
</dbReference>
<accession>A0ABR7ZAM8</accession>
<dbReference type="Gene3D" id="1.10.530.10">
    <property type="match status" value="1"/>
</dbReference>
<evidence type="ECO:0000313" key="3">
    <source>
        <dbReference type="Proteomes" id="UP000805841"/>
    </source>
</evidence>
<gene>
    <name evidence="2" type="ORF">HAQ05_28105</name>
</gene>